<dbReference type="GO" id="GO:0055085">
    <property type="term" value="P:transmembrane transport"/>
    <property type="evidence" value="ECO:0007669"/>
    <property type="project" value="InterPro"/>
</dbReference>
<keyword evidence="6 8" id="KW-1133">Transmembrane helix</keyword>
<evidence type="ECO:0000256" key="6">
    <source>
        <dbReference type="ARBA" id="ARBA00022989"/>
    </source>
</evidence>
<dbReference type="Gene3D" id="1.20.1530.20">
    <property type="match status" value="1"/>
</dbReference>
<feature type="transmembrane region" description="Helical" evidence="8">
    <location>
        <begin position="212"/>
        <end position="234"/>
    </location>
</feature>
<keyword evidence="5 8" id="KW-0812">Transmembrane</keyword>
<evidence type="ECO:0000313" key="9">
    <source>
        <dbReference type="EMBL" id="TCO76384.1"/>
    </source>
</evidence>
<keyword evidence="10" id="KW-1185">Reference proteome</keyword>
<accession>A0A4R2KRQ8</accession>
<feature type="transmembrane region" description="Helical" evidence="8">
    <location>
        <begin position="93"/>
        <end position="116"/>
    </location>
</feature>
<evidence type="ECO:0000313" key="10">
    <source>
        <dbReference type="Proteomes" id="UP000295765"/>
    </source>
</evidence>
<reference evidence="9 10" key="1">
    <citation type="submission" date="2019-03" db="EMBL/GenBank/DDBJ databases">
        <title>Genomic Encyclopedia of Type Strains, Phase IV (KMG-IV): sequencing the most valuable type-strain genomes for metagenomic binning, comparative biology and taxonomic classification.</title>
        <authorList>
            <person name="Goeker M."/>
        </authorList>
    </citation>
    <scope>NUCLEOTIDE SEQUENCE [LARGE SCALE GENOMIC DNA]</scope>
    <source>
        <strain evidence="9 10">DSM 25287</strain>
    </source>
</reference>
<dbReference type="Proteomes" id="UP000295765">
    <property type="component" value="Unassembled WGS sequence"/>
</dbReference>
<dbReference type="EMBL" id="SLWY01000030">
    <property type="protein sequence ID" value="TCO76384.1"/>
    <property type="molecule type" value="Genomic_DNA"/>
</dbReference>
<dbReference type="GO" id="GO:0005886">
    <property type="term" value="C:plasma membrane"/>
    <property type="evidence" value="ECO:0007669"/>
    <property type="project" value="UniProtKB-SubCell"/>
</dbReference>
<feature type="transmembrane region" description="Helical" evidence="8">
    <location>
        <begin position="6"/>
        <end position="26"/>
    </location>
</feature>
<keyword evidence="7 8" id="KW-0472">Membrane</keyword>
<evidence type="ECO:0000256" key="7">
    <source>
        <dbReference type="ARBA" id="ARBA00023136"/>
    </source>
</evidence>
<dbReference type="Pfam" id="PF03547">
    <property type="entry name" value="Mem_trans"/>
    <property type="match status" value="1"/>
</dbReference>
<evidence type="ECO:0000256" key="8">
    <source>
        <dbReference type="SAM" id="Phobius"/>
    </source>
</evidence>
<dbReference type="InterPro" id="IPR004776">
    <property type="entry name" value="Mem_transp_PIN-like"/>
</dbReference>
<dbReference type="AlphaFoldDB" id="A0A4R2KRQ8"/>
<evidence type="ECO:0000256" key="5">
    <source>
        <dbReference type="ARBA" id="ARBA00022692"/>
    </source>
</evidence>
<evidence type="ECO:0000256" key="2">
    <source>
        <dbReference type="ARBA" id="ARBA00010145"/>
    </source>
</evidence>
<organism evidence="9 10">
    <name type="scientific">Plasticicumulans lactativorans</name>
    <dbReference type="NCBI Taxonomy" id="1133106"/>
    <lineage>
        <taxon>Bacteria</taxon>
        <taxon>Pseudomonadati</taxon>
        <taxon>Pseudomonadota</taxon>
        <taxon>Gammaproteobacteria</taxon>
        <taxon>Candidatus Competibacteraceae</taxon>
        <taxon>Plasticicumulans</taxon>
    </lineage>
</organism>
<keyword evidence="4" id="KW-1003">Cell membrane</keyword>
<evidence type="ECO:0008006" key="11">
    <source>
        <dbReference type="Google" id="ProtNLM"/>
    </source>
</evidence>
<evidence type="ECO:0000256" key="4">
    <source>
        <dbReference type="ARBA" id="ARBA00022475"/>
    </source>
</evidence>
<feature type="transmembrane region" description="Helical" evidence="8">
    <location>
        <begin position="154"/>
        <end position="171"/>
    </location>
</feature>
<evidence type="ECO:0000256" key="3">
    <source>
        <dbReference type="ARBA" id="ARBA00022448"/>
    </source>
</evidence>
<comment type="subcellular location">
    <subcellularLocation>
        <location evidence="1">Cell membrane</location>
        <topology evidence="1">Multi-pass membrane protein</topology>
    </subcellularLocation>
</comment>
<protein>
    <recommendedName>
        <fullName evidence="11">Permease</fullName>
    </recommendedName>
</protein>
<name>A0A4R2KRQ8_9GAMM</name>
<gene>
    <name evidence="9" type="ORF">EV699_1307</name>
</gene>
<feature type="transmembrane region" description="Helical" evidence="8">
    <location>
        <begin position="183"/>
        <end position="200"/>
    </location>
</feature>
<proteinExistence type="inferred from homology"/>
<sequence length="295" mass="31580">MALLLRIFGIIFPVFAVAGIGVLYGMRHRPDMAVVNRLNMEVFAPALVFWALADKPFDLAANLGLAFGGAAVVLGSGLLLWPLARLLGLDVKTFLPPMMFNNSGNMGIPLALFAFGEPALQAAVVLFVVEMVLHFTLGFYILDHTTRFSRLLRMPMILATLAGLGCGIAGLRLPGPLAETVRLLGQVSVPLLLFSLGVRLREVDLRDWRTGVLGAVLCPLSGLAMALALLPLLALDELQVAQLLLFGALPPAVLNVLVAEQYRQEPERVASIVMIGNLGALVTLPLVLFFVLPGA</sequence>
<feature type="transmembrane region" description="Helical" evidence="8">
    <location>
        <begin position="38"/>
        <end position="53"/>
    </location>
</feature>
<dbReference type="PANTHER" id="PTHR36838">
    <property type="entry name" value="AUXIN EFFLUX CARRIER FAMILY PROTEIN"/>
    <property type="match status" value="1"/>
</dbReference>
<comment type="caution">
    <text evidence="9">The sequence shown here is derived from an EMBL/GenBank/DDBJ whole genome shotgun (WGS) entry which is preliminary data.</text>
</comment>
<feature type="transmembrane region" description="Helical" evidence="8">
    <location>
        <begin position="270"/>
        <end position="292"/>
    </location>
</feature>
<feature type="transmembrane region" description="Helical" evidence="8">
    <location>
        <begin position="240"/>
        <end position="258"/>
    </location>
</feature>
<dbReference type="RefSeq" id="WP_165904207.1">
    <property type="nucleotide sequence ID" value="NZ_SLWY01000030.1"/>
</dbReference>
<dbReference type="InterPro" id="IPR038770">
    <property type="entry name" value="Na+/solute_symporter_sf"/>
</dbReference>
<keyword evidence="3" id="KW-0813">Transport</keyword>
<feature type="transmembrane region" description="Helical" evidence="8">
    <location>
        <begin position="122"/>
        <end position="142"/>
    </location>
</feature>
<feature type="transmembrane region" description="Helical" evidence="8">
    <location>
        <begin position="59"/>
        <end position="81"/>
    </location>
</feature>
<evidence type="ECO:0000256" key="1">
    <source>
        <dbReference type="ARBA" id="ARBA00004651"/>
    </source>
</evidence>
<dbReference type="PANTHER" id="PTHR36838:SF1">
    <property type="entry name" value="SLR1864 PROTEIN"/>
    <property type="match status" value="1"/>
</dbReference>
<comment type="similarity">
    <text evidence="2">Belongs to the auxin efflux carrier (TC 2.A.69) family.</text>
</comment>